<keyword evidence="1" id="KW-0678">Repressor</keyword>
<protein>
    <submittedName>
        <fullName evidence="5">TetR/AcrR family transcriptional regulator</fullName>
    </submittedName>
</protein>
<comment type="caution">
    <text evidence="5">The sequence shown here is derived from an EMBL/GenBank/DDBJ whole genome shotgun (WGS) entry which is preliminary data.</text>
</comment>
<keyword evidence="6" id="KW-1185">Reference proteome</keyword>
<evidence type="ECO:0000313" key="5">
    <source>
        <dbReference type="EMBL" id="MDZ5610819.1"/>
    </source>
</evidence>
<gene>
    <name evidence="5" type="ORF">U2I54_28540</name>
</gene>
<feature type="DNA-binding region" description="H-T-H motif" evidence="3">
    <location>
        <begin position="35"/>
        <end position="54"/>
    </location>
</feature>
<dbReference type="Gene3D" id="1.10.357.10">
    <property type="entry name" value="Tetracycline Repressor, domain 2"/>
    <property type="match status" value="1"/>
</dbReference>
<dbReference type="InterPro" id="IPR009057">
    <property type="entry name" value="Homeodomain-like_sf"/>
</dbReference>
<dbReference type="PANTHER" id="PTHR43479">
    <property type="entry name" value="ACREF/ENVCD OPERON REPRESSOR-RELATED"/>
    <property type="match status" value="1"/>
</dbReference>
<dbReference type="EMBL" id="JAXOVW010000267">
    <property type="protein sequence ID" value="MDZ5610819.1"/>
    <property type="molecule type" value="Genomic_DNA"/>
</dbReference>
<proteinExistence type="predicted"/>
<accession>A0ABU5K556</accession>
<dbReference type="InterPro" id="IPR023772">
    <property type="entry name" value="DNA-bd_HTH_TetR-type_CS"/>
</dbReference>
<organism evidence="5 6">
    <name type="scientific">Bacillus bingmayongensis</name>
    <dbReference type="NCBI Taxonomy" id="1150157"/>
    <lineage>
        <taxon>Bacteria</taxon>
        <taxon>Bacillati</taxon>
        <taxon>Bacillota</taxon>
        <taxon>Bacilli</taxon>
        <taxon>Bacillales</taxon>
        <taxon>Bacillaceae</taxon>
        <taxon>Bacillus</taxon>
    </lineage>
</organism>
<name>A0ABU5K556_9BACI</name>
<dbReference type="Pfam" id="PF00440">
    <property type="entry name" value="TetR_N"/>
    <property type="match status" value="1"/>
</dbReference>
<reference evidence="6" key="1">
    <citation type="submission" date="2023-11" db="EMBL/GenBank/DDBJ databases">
        <title>Genome Sequence of Bacillus pseudomycoides stain BUPM19.</title>
        <authorList>
            <person name="Farhat A."/>
        </authorList>
    </citation>
    <scope>NUCLEOTIDE SEQUENCE [LARGE SCALE GENOMIC DNA]</scope>
    <source>
        <strain evidence="6">BUPM19</strain>
    </source>
</reference>
<evidence type="ECO:0000256" key="1">
    <source>
        <dbReference type="ARBA" id="ARBA00022491"/>
    </source>
</evidence>
<dbReference type="PRINTS" id="PR00455">
    <property type="entry name" value="HTHTETR"/>
</dbReference>
<evidence type="ECO:0000256" key="3">
    <source>
        <dbReference type="PROSITE-ProRule" id="PRU00335"/>
    </source>
</evidence>
<dbReference type="RefSeq" id="WP_374219961.1">
    <property type="nucleotide sequence ID" value="NZ_JAXOVW010000267.1"/>
</dbReference>
<sequence>MNKITNRQLQALETKNNLIDAALVVFSKKGYAASTTKDIAKEAGVTDGLIYHYFKSKEDLLWAIIDKHTIIHELNKMTTDVGSDEPLEAILFHIIDSLFNLLHAKAELIVMFFGEAQRNSAVQEHLAQLIQQGIHIFYRLLSKHIDEETFYLETAIRNLLTSMVMYFLTNDRFINNIDQRKKYIKVTVEQFLKIFT</sequence>
<dbReference type="Proteomes" id="UP001291930">
    <property type="component" value="Unassembled WGS sequence"/>
</dbReference>
<keyword evidence="2 3" id="KW-0238">DNA-binding</keyword>
<dbReference type="PROSITE" id="PS01081">
    <property type="entry name" value="HTH_TETR_1"/>
    <property type="match status" value="1"/>
</dbReference>
<feature type="domain" description="HTH tetR-type" evidence="4">
    <location>
        <begin position="12"/>
        <end position="72"/>
    </location>
</feature>
<dbReference type="InterPro" id="IPR050624">
    <property type="entry name" value="HTH-type_Tx_Regulator"/>
</dbReference>
<evidence type="ECO:0000256" key="2">
    <source>
        <dbReference type="ARBA" id="ARBA00023125"/>
    </source>
</evidence>
<evidence type="ECO:0000259" key="4">
    <source>
        <dbReference type="PROSITE" id="PS50977"/>
    </source>
</evidence>
<dbReference type="InterPro" id="IPR001647">
    <property type="entry name" value="HTH_TetR"/>
</dbReference>
<evidence type="ECO:0000313" key="6">
    <source>
        <dbReference type="Proteomes" id="UP001291930"/>
    </source>
</evidence>
<dbReference type="PROSITE" id="PS50977">
    <property type="entry name" value="HTH_TETR_2"/>
    <property type="match status" value="1"/>
</dbReference>
<dbReference type="SUPFAM" id="SSF46689">
    <property type="entry name" value="Homeodomain-like"/>
    <property type="match status" value="1"/>
</dbReference>
<dbReference type="PANTHER" id="PTHR43479:SF11">
    <property type="entry name" value="ACREF_ENVCD OPERON REPRESSOR-RELATED"/>
    <property type="match status" value="1"/>
</dbReference>